<evidence type="ECO:0000313" key="1">
    <source>
        <dbReference type="EMBL" id="KAF0772099.1"/>
    </source>
</evidence>
<proteinExistence type="predicted"/>
<dbReference type="EMBL" id="VJMI01004717">
    <property type="protein sequence ID" value="KAF0772099.1"/>
    <property type="molecule type" value="Genomic_DNA"/>
</dbReference>
<accession>A0A6A5ANX8</accession>
<gene>
    <name evidence="1" type="ORF">AaE_002355</name>
</gene>
<sequence>MTLPDGYFEVDDLNNAIQLKLIEVGAYLIDSEKNNVYFIKVYANPTYYSVQVDFQSIPTTLPSGFTRPPTGLFSTGGSGLPASGLTMRMVIPTPEFGNLLGFESSTMPAMPSSVTQFVAT</sequence>
<dbReference type="Proteomes" id="UP000469452">
    <property type="component" value="Unassembled WGS sequence"/>
</dbReference>
<dbReference type="AlphaFoldDB" id="A0A6A5ANX8"/>
<protein>
    <submittedName>
        <fullName evidence="1">Uncharacterized protein</fullName>
    </submittedName>
</protein>
<reference evidence="1 2" key="1">
    <citation type="submission" date="2019-06" db="EMBL/GenBank/DDBJ databases">
        <title>Genomics analysis of Aphanomyces spp. identifies a new class of oomycete effector associated with host adaptation.</title>
        <authorList>
            <person name="Gaulin E."/>
        </authorList>
    </citation>
    <scope>NUCLEOTIDE SEQUENCE [LARGE SCALE GENOMIC DNA]</scope>
    <source>
        <strain evidence="1 2">E</strain>
    </source>
</reference>
<name>A0A6A5ANX8_APHAT</name>
<evidence type="ECO:0000313" key="2">
    <source>
        <dbReference type="Proteomes" id="UP000469452"/>
    </source>
</evidence>
<comment type="caution">
    <text evidence="1">The sequence shown here is derived from an EMBL/GenBank/DDBJ whole genome shotgun (WGS) entry which is preliminary data.</text>
</comment>
<organism evidence="1 2">
    <name type="scientific">Aphanomyces astaci</name>
    <name type="common">Crayfish plague agent</name>
    <dbReference type="NCBI Taxonomy" id="112090"/>
    <lineage>
        <taxon>Eukaryota</taxon>
        <taxon>Sar</taxon>
        <taxon>Stramenopiles</taxon>
        <taxon>Oomycota</taxon>
        <taxon>Saprolegniomycetes</taxon>
        <taxon>Saprolegniales</taxon>
        <taxon>Verrucalvaceae</taxon>
        <taxon>Aphanomyces</taxon>
    </lineage>
</organism>